<evidence type="ECO:0000259" key="12">
    <source>
        <dbReference type="Pfam" id="PF08646"/>
    </source>
</evidence>
<dbReference type="AlphaFoldDB" id="A0AAN7UWJ3"/>
<evidence type="ECO:0000256" key="6">
    <source>
        <dbReference type="ARBA" id="ARBA00022833"/>
    </source>
</evidence>
<evidence type="ECO:0000313" key="15">
    <source>
        <dbReference type="Proteomes" id="UP001305414"/>
    </source>
</evidence>
<evidence type="ECO:0000256" key="10">
    <source>
        <dbReference type="SAM" id="MobiDB-lite"/>
    </source>
</evidence>
<comment type="function">
    <text evidence="9">As part of the replication protein A (RPA/RP-A), a single-stranded DNA-binding heterotrimeric complex, may play an essential role in DNA replication, recombination and repair. Binds and stabilizes single-stranded DNA intermediates, preventing complementary DNA reannealing and recruiting different proteins involved in DNA metabolism.</text>
</comment>
<dbReference type="InterPro" id="IPR012340">
    <property type="entry name" value="NA-bd_OB-fold"/>
</dbReference>
<dbReference type="SUPFAM" id="SSF50249">
    <property type="entry name" value="Nucleic acid-binding proteins"/>
    <property type="match status" value="4"/>
</dbReference>
<dbReference type="CDD" id="cd04474">
    <property type="entry name" value="RPA1_DBD_A"/>
    <property type="match status" value="1"/>
</dbReference>
<organism evidence="14 15">
    <name type="scientific">Xylaria bambusicola</name>
    <dbReference type="NCBI Taxonomy" id="326684"/>
    <lineage>
        <taxon>Eukaryota</taxon>
        <taxon>Fungi</taxon>
        <taxon>Dikarya</taxon>
        <taxon>Ascomycota</taxon>
        <taxon>Pezizomycotina</taxon>
        <taxon>Sordariomycetes</taxon>
        <taxon>Xylariomycetidae</taxon>
        <taxon>Xylariales</taxon>
        <taxon>Xylariaceae</taxon>
        <taxon>Xylaria</taxon>
    </lineage>
</organism>
<accession>A0AAN7UWJ3</accession>
<dbReference type="GO" id="GO:0000781">
    <property type="term" value="C:chromosome, telomeric region"/>
    <property type="evidence" value="ECO:0007669"/>
    <property type="project" value="UniProtKB-ARBA"/>
</dbReference>
<sequence length="617" mass="68404">MSIRDFPYPSSNAFKSSLWLPSKRLAVSLHKSATESFLVILGIMSSVCWRLVSKRLFSCEYGGLGAHPCVEANHVIHDNQLVRGCIVRVKSYQANAVKGKNILIILDLEVATELGTHDRIGEPAPFEAKPQPTNTSTAIGGTGFYGAKTESSAPIKSEPTSSRMGPAGGGMQSTSSKTHGNIVIYPIGAINPYAHKWTIKARVTSKSDIKTWHKASGEGKLFSVNLLDESGEIRGTGFNEQCDAFYELLQEGQVYYISTCKVNLAKKQFSNLPNDYELTFERETMIEKAEDQSSVPQVRFNFVPISELQAVEKDATVDVVGVLKDVGEVSQIIAKTTQKPYEKRELTLVDDSRFSVRLTLWGKTATTFSAQPESVVAFKGVKVSDFGGRSLSLLASGTMALDPDIEEAHRLKGWYDSEGRADNFSTHNNMASMGAATGRKDQMKCISQVKEEGLGMENSDYFTLKATIVYIKQENFAYPACSDEGCNKKVVDQGDGTWRCEKSDTVHQRPRYRYILTVNVNDHTGQLWLSCFDDIGRIIMGMTADELMEIKENDEDRAPTIFEAANCSKFNFQCRAKMDTFGENPRVRYQVMSATPIDYKTEALKLADMIKQFGISS</sequence>
<evidence type="ECO:0000256" key="2">
    <source>
        <dbReference type="ARBA" id="ARBA00005690"/>
    </source>
</evidence>
<dbReference type="GO" id="GO:0006281">
    <property type="term" value="P:DNA repair"/>
    <property type="evidence" value="ECO:0007669"/>
    <property type="project" value="InterPro"/>
</dbReference>
<keyword evidence="15" id="KW-1185">Reference proteome</keyword>
<keyword evidence="8 9" id="KW-0539">Nucleus</keyword>
<dbReference type="FunFam" id="2.40.50.140:FF:000090">
    <property type="entry name" value="Replication protein A subunit"/>
    <property type="match status" value="1"/>
</dbReference>
<feature type="domain" description="OB" evidence="11">
    <location>
        <begin position="197"/>
        <end position="278"/>
    </location>
</feature>
<dbReference type="GO" id="GO:0007004">
    <property type="term" value="P:telomere maintenance via telomerase"/>
    <property type="evidence" value="ECO:0007669"/>
    <property type="project" value="UniProtKB-ARBA"/>
</dbReference>
<evidence type="ECO:0000256" key="8">
    <source>
        <dbReference type="ARBA" id="ARBA00023242"/>
    </source>
</evidence>
<proteinExistence type="inferred from homology"/>
<name>A0AAN7UWJ3_9PEZI</name>
<evidence type="ECO:0000256" key="9">
    <source>
        <dbReference type="RuleBase" id="RU364130"/>
    </source>
</evidence>
<keyword evidence="3 9" id="KW-0235">DNA replication</keyword>
<evidence type="ECO:0000256" key="3">
    <source>
        <dbReference type="ARBA" id="ARBA00022705"/>
    </source>
</evidence>
<evidence type="ECO:0000256" key="7">
    <source>
        <dbReference type="ARBA" id="ARBA00023125"/>
    </source>
</evidence>
<dbReference type="GO" id="GO:0008270">
    <property type="term" value="F:zinc ion binding"/>
    <property type="evidence" value="ECO:0007669"/>
    <property type="project" value="UniProtKB-KW"/>
</dbReference>
<dbReference type="Pfam" id="PF08646">
    <property type="entry name" value="Rep_fac-A_C"/>
    <property type="match status" value="1"/>
</dbReference>
<dbReference type="Proteomes" id="UP001305414">
    <property type="component" value="Unassembled WGS sequence"/>
</dbReference>
<evidence type="ECO:0000259" key="11">
    <source>
        <dbReference type="Pfam" id="PF01336"/>
    </source>
</evidence>
<dbReference type="FunFam" id="2.40.50.140:FF:000041">
    <property type="entry name" value="Replication protein A subunit"/>
    <property type="match status" value="1"/>
</dbReference>
<evidence type="ECO:0000256" key="1">
    <source>
        <dbReference type="ARBA" id="ARBA00004123"/>
    </source>
</evidence>
<dbReference type="NCBIfam" id="TIGR00617">
    <property type="entry name" value="rpa1"/>
    <property type="match status" value="1"/>
</dbReference>
<protein>
    <recommendedName>
        <fullName evidence="9">Replication protein A subunit</fullName>
    </recommendedName>
</protein>
<gene>
    <name evidence="14" type="ORF">RRF57_010381</name>
</gene>
<keyword evidence="6 9" id="KW-0862">Zinc</keyword>
<dbReference type="InterPro" id="IPR031657">
    <property type="entry name" value="REPA_OB_2"/>
</dbReference>
<dbReference type="InterPro" id="IPR047192">
    <property type="entry name" value="Euk_RPA1_DBD_C"/>
</dbReference>
<dbReference type="CDD" id="cd04476">
    <property type="entry name" value="RPA1_DBD_C"/>
    <property type="match status" value="1"/>
</dbReference>
<dbReference type="GO" id="GO:0003697">
    <property type="term" value="F:single-stranded DNA binding"/>
    <property type="evidence" value="ECO:0007669"/>
    <property type="project" value="UniProtKB-ARBA"/>
</dbReference>
<dbReference type="CDD" id="cd04475">
    <property type="entry name" value="RPA1_DBD_B"/>
    <property type="match status" value="1"/>
</dbReference>
<comment type="caution">
    <text evidence="14">The sequence shown here is derived from an EMBL/GenBank/DDBJ whole genome shotgun (WGS) entry which is preliminary data.</text>
</comment>
<dbReference type="FunFam" id="2.40.50.140:FF:000064">
    <property type="entry name" value="Replication protein A subunit"/>
    <property type="match status" value="1"/>
</dbReference>
<keyword evidence="4 9" id="KW-0479">Metal-binding</keyword>
<feature type="region of interest" description="Disordered" evidence="10">
    <location>
        <begin position="149"/>
        <end position="175"/>
    </location>
</feature>
<dbReference type="Gene3D" id="2.40.50.140">
    <property type="entry name" value="Nucleic acid-binding proteins"/>
    <property type="match status" value="4"/>
</dbReference>
<comment type="similarity">
    <text evidence="2 9">Belongs to the replication factor A protein 1 family.</text>
</comment>
<evidence type="ECO:0000313" key="14">
    <source>
        <dbReference type="EMBL" id="KAK5634668.1"/>
    </source>
</evidence>
<keyword evidence="7 9" id="KW-0238">DNA-binding</keyword>
<feature type="domain" description="Replication protein A OB" evidence="13">
    <location>
        <begin position="305"/>
        <end position="401"/>
    </location>
</feature>
<comment type="subcellular location">
    <subcellularLocation>
        <location evidence="1 9">Nucleus</location>
    </subcellularLocation>
</comment>
<dbReference type="PANTHER" id="PTHR47165:SF4">
    <property type="entry name" value="OS03G0429900 PROTEIN"/>
    <property type="match status" value="1"/>
</dbReference>
<dbReference type="InterPro" id="IPR004365">
    <property type="entry name" value="NA-bd_OB_tRNA"/>
</dbReference>
<dbReference type="Pfam" id="PF01336">
    <property type="entry name" value="tRNA_anti-codon"/>
    <property type="match status" value="1"/>
</dbReference>
<dbReference type="InterPro" id="IPR013955">
    <property type="entry name" value="Rep_factor-A_C"/>
</dbReference>
<reference evidence="14 15" key="1">
    <citation type="submission" date="2023-10" db="EMBL/GenBank/DDBJ databases">
        <title>Draft genome sequence of Xylaria bambusicola isolate GMP-LS, the root and basal stem rot pathogen of sugarcane in Indonesia.</title>
        <authorList>
            <person name="Selvaraj P."/>
            <person name="Muralishankar V."/>
            <person name="Muruganantham S."/>
            <person name="Sp S."/>
            <person name="Haryani S."/>
            <person name="Lau K.J.X."/>
            <person name="Naqvi N.I."/>
        </authorList>
    </citation>
    <scope>NUCLEOTIDE SEQUENCE [LARGE SCALE GENOMIC DNA]</scope>
    <source>
        <strain evidence="14">GMP-LS</strain>
    </source>
</reference>
<dbReference type="GO" id="GO:0006310">
    <property type="term" value="P:DNA recombination"/>
    <property type="evidence" value="ECO:0007669"/>
    <property type="project" value="InterPro"/>
</dbReference>
<dbReference type="EMBL" id="JAWHQM010000043">
    <property type="protein sequence ID" value="KAK5634668.1"/>
    <property type="molecule type" value="Genomic_DNA"/>
</dbReference>
<evidence type="ECO:0000259" key="13">
    <source>
        <dbReference type="Pfam" id="PF16900"/>
    </source>
</evidence>
<dbReference type="InterPro" id="IPR004591">
    <property type="entry name" value="Rfa1"/>
</dbReference>
<dbReference type="Pfam" id="PF16900">
    <property type="entry name" value="REPA_OB_2"/>
    <property type="match status" value="1"/>
</dbReference>
<evidence type="ECO:0000256" key="4">
    <source>
        <dbReference type="ARBA" id="ARBA00022723"/>
    </source>
</evidence>
<keyword evidence="5 9" id="KW-0863">Zinc-finger</keyword>
<dbReference type="PANTHER" id="PTHR47165">
    <property type="entry name" value="OS03G0429900 PROTEIN"/>
    <property type="match status" value="1"/>
</dbReference>
<feature type="compositionally biased region" description="Polar residues" evidence="10">
    <location>
        <begin position="149"/>
        <end position="163"/>
    </location>
</feature>
<dbReference type="GO" id="GO:0005662">
    <property type="term" value="C:DNA replication factor A complex"/>
    <property type="evidence" value="ECO:0007669"/>
    <property type="project" value="UniProtKB-ARBA"/>
</dbReference>
<feature type="domain" description="Replication factor A C-terminal" evidence="12">
    <location>
        <begin position="461"/>
        <end position="604"/>
    </location>
</feature>
<comment type="subunit">
    <text evidence="9">Component of the heterotrimeric canonical replication protein A complex (RPA).</text>
</comment>
<evidence type="ECO:0000256" key="5">
    <source>
        <dbReference type="ARBA" id="ARBA00022771"/>
    </source>
</evidence>
<dbReference type="GO" id="GO:0006260">
    <property type="term" value="P:DNA replication"/>
    <property type="evidence" value="ECO:0007669"/>
    <property type="project" value="UniProtKB-KW"/>
</dbReference>